<protein>
    <submittedName>
        <fullName evidence="1">Uncharacterized protein</fullName>
    </submittedName>
</protein>
<name>A0A1G7GBV3_9SPHI</name>
<dbReference type="STRING" id="1391627.SAMN05216464_11070"/>
<evidence type="ECO:0000313" key="1">
    <source>
        <dbReference type="EMBL" id="SDE85618.1"/>
    </source>
</evidence>
<dbReference type="AlphaFoldDB" id="A0A1G7GBV3"/>
<dbReference type="EMBL" id="FNAI01000010">
    <property type="protein sequence ID" value="SDE85618.1"/>
    <property type="molecule type" value="Genomic_DNA"/>
</dbReference>
<dbReference type="Proteomes" id="UP000199072">
    <property type="component" value="Unassembled WGS sequence"/>
</dbReference>
<gene>
    <name evidence="1" type="ORF">SAMN05216464_11070</name>
</gene>
<dbReference type="OrthoDB" id="9864233at2"/>
<keyword evidence="2" id="KW-1185">Reference proteome</keyword>
<evidence type="ECO:0000313" key="2">
    <source>
        <dbReference type="Proteomes" id="UP000199072"/>
    </source>
</evidence>
<proteinExistence type="predicted"/>
<accession>A0A1G7GBV3</accession>
<sequence length="96" mass="11322">MMLQPIAQIYRIACREIPLAPDEKVLFMRLLREISVNAARSRKAWTLKEDFISLWWISIGRFPSLTEPLVCEIIVNWVSKHLPFELTDSDYQFLVN</sequence>
<organism evidence="1 2">
    <name type="scientific">Mucilaginibacter pineti</name>
    <dbReference type="NCBI Taxonomy" id="1391627"/>
    <lineage>
        <taxon>Bacteria</taxon>
        <taxon>Pseudomonadati</taxon>
        <taxon>Bacteroidota</taxon>
        <taxon>Sphingobacteriia</taxon>
        <taxon>Sphingobacteriales</taxon>
        <taxon>Sphingobacteriaceae</taxon>
        <taxon>Mucilaginibacter</taxon>
    </lineage>
</organism>
<dbReference type="RefSeq" id="WP_091151908.1">
    <property type="nucleotide sequence ID" value="NZ_FNAI01000010.1"/>
</dbReference>
<reference evidence="1 2" key="1">
    <citation type="submission" date="2016-10" db="EMBL/GenBank/DDBJ databases">
        <authorList>
            <person name="de Groot N.N."/>
        </authorList>
    </citation>
    <scope>NUCLEOTIDE SEQUENCE [LARGE SCALE GENOMIC DNA]</scope>
    <source>
        <strain evidence="1 2">47C3B</strain>
    </source>
</reference>